<dbReference type="Pfam" id="PF20421">
    <property type="entry name" value="DHR-2_Lobe_C"/>
    <property type="match status" value="1"/>
</dbReference>
<dbReference type="Pfam" id="PF16172">
    <property type="entry name" value="DOCK_N"/>
    <property type="match status" value="1"/>
</dbReference>
<dbReference type="InterPro" id="IPR035892">
    <property type="entry name" value="C2_domain_sf"/>
</dbReference>
<dbReference type="InterPro" id="IPR043162">
    <property type="entry name" value="DOCK_C_lobe_C"/>
</dbReference>
<dbReference type="InterPro" id="IPR042455">
    <property type="entry name" value="DOCK_N_sub1"/>
</dbReference>
<accession>A0A1Y2D978</accession>
<name>A0A1Y2D978_9FUNG</name>
<evidence type="ECO:0000256" key="7">
    <source>
        <dbReference type="SAM" id="MobiDB-lite"/>
    </source>
</evidence>
<proteinExistence type="inferred from homology"/>
<keyword evidence="3" id="KW-0597">Phosphoprotein</keyword>
<keyword evidence="11" id="KW-1185">Reference proteome</keyword>
<dbReference type="PANTHER" id="PTHR45653:SF10">
    <property type="entry name" value="MYOBLAST CITY, ISOFORM B"/>
    <property type="match status" value="1"/>
</dbReference>
<organism evidence="10 11">
    <name type="scientific">Neocallimastix californiae</name>
    <dbReference type="NCBI Taxonomy" id="1754190"/>
    <lineage>
        <taxon>Eukaryota</taxon>
        <taxon>Fungi</taxon>
        <taxon>Fungi incertae sedis</taxon>
        <taxon>Chytridiomycota</taxon>
        <taxon>Chytridiomycota incertae sedis</taxon>
        <taxon>Neocallimastigomycetes</taxon>
        <taxon>Neocallimastigales</taxon>
        <taxon>Neocallimastigaceae</taxon>
        <taxon>Neocallimastix</taxon>
    </lineage>
</organism>
<feature type="compositionally biased region" description="Polar residues" evidence="7">
    <location>
        <begin position="2344"/>
        <end position="2382"/>
    </location>
</feature>
<evidence type="ECO:0000256" key="2">
    <source>
        <dbReference type="ARBA" id="ARBA00022490"/>
    </source>
</evidence>
<feature type="compositionally biased region" description="Polar residues" evidence="7">
    <location>
        <begin position="1339"/>
        <end position="1349"/>
    </location>
</feature>
<dbReference type="OrthoDB" id="18896at2759"/>
<dbReference type="InterPro" id="IPR032376">
    <property type="entry name" value="DOCK_N"/>
</dbReference>
<comment type="similarity">
    <text evidence="5">Belongs to the DOCK family.</text>
</comment>
<dbReference type="InterPro" id="IPR016024">
    <property type="entry name" value="ARM-type_fold"/>
</dbReference>
<feature type="compositionally biased region" description="Polar residues" evidence="7">
    <location>
        <begin position="404"/>
        <end position="430"/>
    </location>
</feature>
<evidence type="ECO:0000256" key="5">
    <source>
        <dbReference type="PROSITE-ProRule" id="PRU00983"/>
    </source>
</evidence>
<keyword evidence="4" id="KW-0344">Guanine-nucleotide releasing factor</keyword>
<dbReference type="PROSITE" id="PS51651">
    <property type="entry name" value="DOCKER"/>
    <property type="match status" value="1"/>
</dbReference>
<dbReference type="InterPro" id="IPR046773">
    <property type="entry name" value="DOCKER_Lobe_C"/>
</dbReference>
<feature type="compositionally biased region" description="Low complexity" evidence="7">
    <location>
        <begin position="2243"/>
        <end position="2258"/>
    </location>
</feature>
<dbReference type="InterPro" id="IPR046770">
    <property type="entry name" value="DOCKER_Lobe_B"/>
</dbReference>
<dbReference type="InterPro" id="IPR026791">
    <property type="entry name" value="DOCK"/>
</dbReference>
<feature type="domain" description="DOCKER" evidence="9">
    <location>
        <begin position="1752"/>
        <end position="2238"/>
    </location>
</feature>
<feature type="region of interest" description="Disordered" evidence="7">
    <location>
        <begin position="2240"/>
        <end position="2272"/>
    </location>
</feature>
<dbReference type="PROSITE" id="PS51650">
    <property type="entry name" value="C2_DOCK"/>
    <property type="match status" value="1"/>
</dbReference>
<sequence>MVHYTWQPVPKDTIGTVICPFQPATIIEPTENADVPSTAPSIAPPPVPSGGIPAPPPVEGIPAPPEAPQAPIFKTSIAGPYQVPLEIGDSVYILEEYNIAESSLNGSRRKKHKQQATWYRGYVFPCANPISAKPLLGIFPASYVYSSYSNDNFEDTLKDDDNRNSILSVKHISTIKEDDTEEGTNNIGTIKEEEDDTKIPEDEEIKIRNYRNNFDDEEDDDVIRPGLMQRKKTLGNSSDLRMRALMIKEHIHQPLPATIEPTHTTTAGRDEILVDEIACTLREWGVLLKKYLKQQKYDLFNTIRELFQILFQGRRQLLARTLSDDELTNLRSELIQRMEEGNRLQNLDIILRNPKTGKIVDIKKNHFSDENDSSNLSILQIYRMHMLKTEEEEESKISERSRSNTVSESPGEINTNNLGQNSANGINSGPASATVATNNSNNFTSSGPTSAPVQSSNNYNPNSSFVNPTTNSIVSGSKVRVSYTPLSLLSQNNQLEELATKFSHLFFEFHKSSTVYCAPGEYSEYLVALYNKIENRFVSETFIFRLNALNQTPTDSKDFAQLRTLFVDLSHRDLNDNIYLVIKIIRVGRMNMNDRELIRTNDSNPNSSTASLNNLGSPVTPSNTSSSGNGTISFRRPYGCAVMELGSILLNKQEIKPEYTLRVYVPTQENQFSTMHENIINQTNFGYEARPYTLVISLNVFNGVANDVLKENEALFASTKITPRHGFSDIILPGDLRNGLYLTLVGGDFQQGRKASGRNVCVNIRVRMNNGAIIPECIYRGSGGKNIDEYESVVYYHCNQPKWQETIRIDIPADQFERAHILFLFRYCSSKEKITDRTDKIFGYSFLPLVRRNNTVINDSLHNLPIYRYDKKLEHPSVYLLYQANAQAAKFGENANNISNAYAEINDSNTQIFSTTGHNNSDSIAEQASRIVELRDTFSVRTALCSTKLTQNVSLLNLLHWKESSAGDVEKLSNILKEYTLIGELEIIKFIKDILDALFSILSCDLNLDGKLNDLVMNGLVFTLGIVMDKRFTNHRPFVDDYIENYDDKNEDKKEKYFRFPNVWENLITALHKLLSDPVSPTSAKEIRNAIKVQQYLFKFIIQSHELFYYRERDHQPDEVLVQIKNDLKNRLNIIFESFNKMMELTEPDAIIGSQTLTLQYMPTLISDLLTVYKKYELSEIIIDFIDSTKNNKSKIIGYKLTFIYHLLCSPLYASMESRPILTKAIIRWIIEYLNREWVIPVSYSKSSSKSNAVNTHNDSALSSNSNVNLLSSINALNSGANSADTNITLSNLVILYGSDNLRLCFLVIAELIDRFSFPDSGNDETDKPTDPKTTSTSNDISNNRNSDTPSKLISQKLISPIVIMNGLLPKILSIYSSILINKRTDTNRTKERERGRERRERRRVPINQQVVSMVCNTDLGELTMIILVLFCHLTDKEVAHFFLAQYKDGEKEKKANSNMDGGGVERVSVLLTQLFTIFESMLTSEHIPSKWVVPNILMHRIIVRIMRPISGLMRYMFIPKKNAHQNNLKNATSSEILKQISNSNFNSDLWHNYFNVLISLLNSPYAQIEKFPPQKRRASALLNGDIRDIASEMLLKMWKYLNIKGEENYQIIFNPNLVGPLFELSMSPNNSVRAASIEMLFNMIENEYSMNHHFNSIQLECIDKMDRLVMGEGKGDESYRRFFIDALDAKLSSSQTPVELRDSGLQFLSSMDEFLRLMLNVRDLTELGKESSSNLWETERMQGTLKLMKWMKVIDSKNIYLKYVYSLYEMHKSNQNFIEAGFTLKLHADLLEWNTLKKLSPLPEYGFDSEETSFERKEKLYLKIIDCFETSKAWEKAIQLCKELAYQYETISLNYINISEMLKREAKLYEYIATEDRYFSNYFRVGFYGANWHSMLRNKQFVYRGIEWEKIGPFCERIVNKYPNSQLLRSNQPPDRDIKFGDILYIQITAIQPEPSWEHWIANDDVCSSLGSLAPTELDYNGNARNLTTKLMNEEELNITIDPTSDDIIESAEYSVLDNYPEYIRKYYEANEVRTFSFNRPFKKQKDKKTNSENEFMDLWTEKTILITENKFPSLLRRSEVIYLKIIELSPIENAVLTLIAKNRELNMAKERYEKAERDINHGQEIPLDMRLNTGGININPLTMLLNGSVDARVNGGVPMYRNAFLCPEFQEQNPEYDYLVAKMKKLIEQQAVIIHNALELHDRLVTPEMRPLHENLIKSFYVTFGNEIEALHLSNIEKSKPGLSKTPSSSSSTAPIIQPPPPPIPGSILTAKLSSDRHSSYSISTSSIYNSIPRHHQREKSETSTLTGSKKDPQLFKSLSNLPADKLKHSGSIRASYKKRMSNNSIESNLSGHSKYDSQVSQASEIDNNNFINMNSASELNTDKQSTERVNLSSSKLDKEKYEQ</sequence>
<protein>
    <submittedName>
        <fullName evidence="10">Uncharacterized protein</fullName>
    </submittedName>
</protein>
<evidence type="ECO:0000259" key="9">
    <source>
        <dbReference type="PROSITE" id="PS51651"/>
    </source>
</evidence>
<feature type="coiled-coil region" evidence="6">
    <location>
        <begin position="2100"/>
        <end position="2127"/>
    </location>
</feature>
<dbReference type="PANTHER" id="PTHR45653">
    <property type="entry name" value="DEDICATOR OF CYTOKINESIS"/>
    <property type="match status" value="1"/>
</dbReference>
<dbReference type="GO" id="GO:0005886">
    <property type="term" value="C:plasma membrane"/>
    <property type="evidence" value="ECO:0007669"/>
    <property type="project" value="TreeGrafter"/>
</dbReference>
<feature type="region of interest" description="Disordered" evidence="7">
    <location>
        <begin position="598"/>
        <end position="630"/>
    </location>
</feature>
<dbReference type="InterPro" id="IPR046769">
    <property type="entry name" value="DOCKER_Lobe_A"/>
</dbReference>
<dbReference type="Gene3D" id="1.20.1270.350">
    <property type="entry name" value="Dedicator of cytokinesis N-terminal subdomain"/>
    <property type="match status" value="1"/>
</dbReference>
<dbReference type="GO" id="GO:0005085">
    <property type="term" value="F:guanyl-nucleotide exchange factor activity"/>
    <property type="evidence" value="ECO:0007669"/>
    <property type="project" value="UniProtKB-KW"/>
</dbReference>
<evidence type="ECO:0000256" key="6">
    <source>
        <dbReference type="SAM" id="Coils"/>
    </source>
</evidence>
<keyword evidence="2" id="KW-0963">Cytoplasm</keyword>
<dbReference type="Pfam" id="PF14429">
    <property type="entry name" value="DOCK-C2"/>
    <property type="match status" value="1"/>
</dbReference>
<feature type="compositionally biased region" description="Low complexity" evidence="7">
    <location>
        <begin position="431"/>
        <end position="446"/>
    </location>
</feature>
<feature type="compositionally biased region" description="Polar residues" evidence="7">
    <location>
        <begin position="447"/>
        <end position="467"/>
    </location>
</feature>
<evidence type="ECO:0000259" key="8">
    <source>
        <dbReference type="PROSITE" id="PS51650"/>
    </source>
</evidence>
<dbReference type="Pfam" id="PF20422">
    <property type="entry name" value="DHR-2_Lobe_B"/>
    <property type="match status" value="1"/>
</dbReference>
<reference evidence="10 11" key="1">
    <citation type="submission" date="2016-08" db="EMBL/GenBank/DDBJ databases">
        <title>A Parts List for Fungal Cellulosomes Revealed by Comparative Genomics.</title>
        <authorList>
            <consortium name="DOE Joint Genome Institute"/>
            <person name="Haitjema C.H."/>
            <person name="Gilmore S.P."/>
            <person name="Henske J.K."/>
            <person name="Solomon K.V."/>
            <person name="De Groot R."/>
            <person name="Kuo A."/>
            <person name="Mondo S.J."/>
            <person name="Salamov A.A."/>
            <person name="Labutti K."/>
            <person name="Zhao Z."/>
            <person name="Chiniquy J."/>
            <person name="Barry K."/>
            <person name="Brewer H.M."/>
            <person name="Purvine S.O."/>
            <person name="Wright A.T."/>
            <person name="Boxma B."/>
            <person name="Van Alen T."/>
            <person name="Hackstein J.H."/>
            <person name="Baker S.E."/>
            <person name="Grigoriev I.V."/>
            <person name="O'Malley M.A."/>
        </authorList>
    </citation>
    <scope>NUCLEOTIDE SEQUENCE [LARGE SCALE GENOMIC DNA]</scope>
    <source>
        <strain evidence="10 11">G1</strain>
    </source>
</reference>
<feature type="domain" description="C2 DOCK-type" evidence="8">
    <location>
        <begin position="737"/>
        <end position="945"/>
    </location>
</feature>
<keyword evidence="6" id="KW-0175">Coiled coil</keyword>
<dbReference type="SUPFAM" id="SSF48371">
    <property type="entry name" value="ARM repeat"/>
    <property type="match status" value="1"/>
</dbReference>
<feature type="compositionally biased region" description="Low complexity" evidence="7">
    <location>
        <begin position="616"/>
        <end position="630"/>
    </location>
</feature>
<dbReference type="GO" id="GO:0007264">
    <property type="term" value="P:small GTPase-mediated signal transduction"/>
    <property type="evidence" value="ECO:0007669"/>
    <property type="project" value="InterPro"/>
</dbReference>
<dbReference type="InterPro" id="IPR043161">
    <property type="entry name" value="DOCK_C_lobe_A"/>
</dbReference>
<dbReference type="Proteomes" id="UP000193920">
    <property type="component" value="Unassembled WGS sequence"/>
</dbReference>
<evidence type="ECO:0000256" key="4">
    <source>
        <dbReference type="ARBA" id="ARBA00022658"/>
    </source>
</evidence>
<feature type="compositionally biased region" description="Pro residues" evidence="7">
    <location>
        <begin position="42"/>
        <end position="54"/>
    </location>
</feature>
<feature type="region of interest" description="Disordered" evidence="7">
    <location>
        <begin position="2286"/>
        <end position="2406"/>
    </location>
</feature>
<dbReference type="EMBL" id="MCOG01000076">
    <property type="protein sequence ID" value="ORY55808.1"/>
    <property type="molecule type" value="Genomic_DNA"/>
</dbReference>
<dbReference type="Gene3D" id="1.25.40.410">
    <property type="match status" value="1"/>
</dbReference>
<dbReference type="GO" id="GO:0031267">
    <property type="term" value="F:small GTPase binding"/>
    <property type="evidence" value="ECO:0007669"/>
    <property type="project" value="TreeGrafter"/>
</dbReference>
<dbReference type="Pfam" id="PF06920">
    <property type="entry name" value="DHR-2_Lobe_A"/>
    <property type="match status" value="1"/>
</dbReference>
<comment type="caution">
    <text evidence="10">The sequence shown here is derived from an EMBL/GenBank/DDBJ whole genome shotgun (WGS) entry which is preliminary data.</text>
</comment>
<dbReference type="InterPro" id="IPR027007">
    <property type="entry name" value="C2_DOCK-type_domain"/>
</dbReference>
<feature type="region of interest" description="Disordered" evidence="7">
    <location>
        <begin position="33"/>
        <end position="54"/>
    </location>
</feature>
<evidence type="ECO:0000313" key="10">
    <source>
        <dbReference type="EMBL" id="ORY55808.1"/>
    </source>
</evidence>
<dbReference type="CDD" id="cd11684">
    <property type="entry name" value="DHR2_DOCK"/>
    <property type="match status" value="1"/>
</dbReference>
<dbReference type="Gene3D" id="1.20.58.740">
    <property type="match status" value="1"/>
</dbReference>
<dbReference type="GO" id="GO:0005737">
    <property type="term" value="C:cytoplasm"/>
    <property type="evidence" value="ECO:0007669"/>
    <property type="project" value="UniProtKB-SubCell"/>
</dbReference>
<evidence type="ECO:0000256" key="3">
    <source>
        <dbReference type="ARBA" id="ARBA00022553"/>
    </source>
</evidence>
<gene>
    <name evidence="10" type="ORF">LY90DRAFT_382208</name>
</gene>
<dbReference type="Pfam" id="PF23554">
    <property type="entry name" value="TPR_DOCK"/>
    <property type="match status" value="2"/>
</dbReference>
<evidence type="ECO:0000256" key="1">
    <source>
        <dbReference type="ARBA" id="ARBA00004496"/>
    </source>
</evidence>
<dbReference type="InterPro" id="IPR027357">
    <property type="entry name" value="DOCKER_dom"/>
</dbReference>
<comment type="subcellular location">
    <subcellularLocation>
        <location evidence="1">Cytoplasm</location>
    </subcellularLocation>
</comment>
<feature type="region of interest" description="Disordered" evidence="7">
    <location>
        <begin position="390"/>
        <end position="467"/>
    </location>
</feature>
<feature type="compositionally biased region" description="Polar residues" evidence="7">
    <location>
        <begin position="600"/>
        <end position="615"/>
    </location>
</feature>
<dbReference type="Gene3D" id="2.60.40.150">
    <property type="entry name" value="C2 domain"/>
    <property type="match status" value="1"/>
</dbReference>
<dbReference type="InterPro" id="IPR056372">
    <property type="entry name" value="TPR_DOCK"/>
</dbReference>
<feature type="region of interest" description="Disordered" evidence="7">
    <location>
        <begin position="1320"/>
        <end position="1349"/>
    </location>
</feature>
<dbReference type="STRING" id="1754190.A0A1Y2D978"/>
<evidence type="ECO:0000313" key="11">
    <source>
        <dbReference type="Proteomes" id="UP000193920"/>
    </source>
</evidence>